<reference evidence="1 2" key="1">
    <citation type="journal article" date="2018" name="Front. Microbiol.">
        <title>Pseudomonas orientalis F9: A Potent Antagonist against Phytopathogens with Phytotoxic Effect in the Apple Flower.</title>
        <authorList>
            <person name="Zengerer V."/>
            <person name="Schmid M."/>
            <person name="Bieri M."/>
            <person name="Muller D.C."/>
            <person name="Remus-Emsermann M.N.P."/>
            <person name="Ahrens C.H."/>
            <person name="Pelludat C."/>
        </authorList>
    </citation>
    <scope>NUCLEOTIDE SEQUENCE [LARGE SCALE GENOMIC DNA]</scope>
    <source>
        <strain evidence="1 2">F9</strain>
    </source>
</reference>
<dbReference type="EMBL" id="CP018049">
    <property type="protein sequence ID" value="AUZ48211.1"/>
    <property type="molecule type" value="Genomic_DNA"/>
</dbReference>
<gene>
    <name evidence="1" type="ORF">BOP93_22325</name>
</gene>
<accession>A0A2L0S1Y2</accession>
<protein>
    <submittedName>
        <fullName evidence="1">Uncharacterized protein</fullName>
    </submittedName>
</protein>
<dbReference type="AlphaFoldDB" id="A0A2L0S1Y2"/>
<dbReference type="KEGG" id="poi:BOP93_22325"/>
<dbReference type="Proteomes" id="UP000239888">
    <property type="component" value="Chromosome"/>
</dbReference>
<name>A0A2L0S1Y2_9PSED</name>
<evidence type="ECO:0000313" key="1">
    <source>
        <dbReference type="EMBL" id="AUZ48211.1"/>
    </source>
</evidence>
<organism evidence="1 2">
    <name type="scientific">Pseudomonas orientalis</name>
    <dbReference type="NCBI Taxonomy" id="76758"/>
    <lineage>
        <taxon>Bacteria</taxon>
        <taxon>Pseudomonadati</taxon>
        <taxon>Pseudomonadota</taxon>
        <taxon>Gammaproteobacteria</taxon>
        <taxon>Pseudomonadales</taxon>
        <taxon>Pseudomonadaceae</taxon>
        <taxon>Pseudomonas</taxon>
    </lineage>
</organism>
<evidence type="ECO:0000313" key="2">
    <source>
        <dbReference type="Proteomes" id="UP000239888"/>
    </source>
</evidence>
<dbReference type="RefSeq" id="WP_104504773.1">
    <property type="nucleotide sequence ID" value="NZ_CP018049.1"/>
</dbReference>
<sequence length="116" mass="12757">MLSGKIKATFEVQDPDDSEAGARPFIQLHTLGFVDAAIEKGVAHDSPLVELLHAIGIDLHVQDLLEDHVMSYAPISRPKAAAEVAEWLEAMAAMFRKGSEHLPLDLEPGTLYMPRR</sequence>
<proteinExistence type="predicted"/>